<feature type="binding site" evidence="4">
    <location>
        <position position="190"/>
    </location>
    <ligand>
        <name>Mn(2+)</name>
        <dbReference type="ChEBI" id="CHEBI:29035"/>
        <label>2</label>
    </ligand>
</feature>
<dbReference type="SUPFAM" id="SSF53187">
    <property type="entry name" value="Zn-dependent exopeptidases"/>
    <property type="match status" value="1"/>
</dbReference>
<evidence type="ECO:0000259" key="5">
    <source>
        <dbReference type="Pfam" id="PF07687"/>
    </source>
</evidence>
<dbReference type="FunFam" id="3.30.70.360:FF:000001">
    <property type="entry name" value="N-acetyldiaminopimelate deacetylase"/>
    <property type="match status" value="1"/>
</dbReference>
<keyword evidence="4" id="KW-0479">Metal-binding</keyword>
<dbReference type="EMBL" id="JOKZ01000078">
    <property type="protein sequence ID" value="KKP04393.1"/>
    <property type="molecule type" value="Genomic_DNA"/>
</dbReference>
<dbReference type="Gene3D" id="3.40.630.10">
    <property type="entry name" value="Zn peptidases"/>
    <property type="match status" value="1"/>
</dbReference>
<evidence type="ECO:0000313" key="7">
    <source>
        <dbReference type="Proteomes" id="UP000034112"/>
    </source>
</evidence>
<dbReference type="InterPro" id="IPR011650">
    <property type="entry name" value="Peptidase_M20_dimer"/>
</dbReference>
<proteinExistence type="inferred from homology"/>
<comment type="caution">
    <text evidence="6">The sequence shown here is derived from an EMBL/GenBank/DDBJ whole genome shotgun (WGS) entry which is preliminary data.</text>
</comment>
<dbReference type="SUPFAM" id="SSF55031">
    <property type="entry name" value="Bacterial exopeptidase dimerisation domain"/>
    <property type="match status" value="1"/>
</dbReference>
<dbReference type="NCBIfam" id="TIGR01891">
    <property type="entry name" value="amidohydrolases"/>
    <property type="match status" value="1"/>
</dbReference>
<dbReference type="Gene3D" id="3.30.70.360">
    <property type="match status" value="1"/>
</dbReference>
<dbReference type="OMA" id="PECQTMG"/>
<feature type="binding site" evidence="4">
    <location>
        <position position="163"/>
    </location>
    <ligand>
        <name>Mn(2+)</name>
        <dbReference type="ChEBI" id="CHEBI:29035"/>
        <label>2</label>
    </ligand>
</feature>
<protein>
    <submittedName>
        <fullName evidence="6">Amidohydrolase</fullName>
    </submittedName>
</protein>
<comment type="similarity">
    <text evidence="2">Belongs to the peptidase M20A family.</text>
</comment>
<keyword evidence="4" id="KW-0464">Manganese</keyword>
<dbReference type="PIRSF" id="PIRSF005962">
    <property type="entry name" value="Pept_M20D_amidohydro"/>
    <property type="match status" value="1"/>
</dbReference>
<dbReference type="Pfam" id="PF01546">
    <property type="entry name" value="Peptidase_M20"/>
    <property type="match status" value="1"/>
</dbReference>
<organism evidence="6 7">
    <name type="scientific">Trichoderma harzianum</name>
    <name type="common">Hypocrea lixii</name>
    <dbReference type="NCBI Taxonomy" id="5544"/>
    <lineage>
        <taxon>Eukaryota</taxon>
        <taxon>Fungi</taxon>
        <taxon>Dikarya</taxon>
        <taxon>Ascomycota</taxon>
        <taxon>Pezizomycotina</taxon>
        <taxon>Sordariomycetes</taxon>
        <taxon>Hypocreomycetidae</taxon>
        <taxon>Hypocreales</taxon>
        <taxon>Hypocreaceae</taxon>
        <taxon>Trichoderma</taxon>
    </lineage>
</organism>
<dbReference type="PANTHER" id="PTHR11014:SF63">
    <property type="entry name" value="METALLOPEPTIDASE, PUTATIVE (AFU_ORTHOLOGUE AFUA_6G09600)-RELATED"/>
    <property type="match status" value="1"/>
</dbReference>
<reference evidence="7" key="1">
    <citation type="journal article" date="2015" name="Genome Announc.">
        <title>Draft whole-genome sequence of the biocontrol agent Trichoderma harzianum T6776.</title>
        <authorList>
            <person name="Baroncelli R."/>
            <person name="Piaggeschi G."/>
            <person name="Fiorini L."/>
            <person name="Bertolini E."/>
            <person name="Zapparata A."/>
            <person name="Pe M.E."/>
            <person name="Sarrocco S."/>
            <person name="Vannacci G."/>
        </authorList>
    </citation>
    <scope>NUCLEOTIDE SEQUENCE [LARGE SCALE GENOMIC DNA]</scope>
    <source>
        <strain evidence="7">T6776</strain>
    </source>
</reference>
<dbReference type="OrthoDB" id="6119954at2759"/>
<dbReference type="GO" id="GO:0016787">
    <property type="term" value="F:hydrolase activity"/>
    <property type="evidence" value="ECO:0007669"/>
    <property type="project" value="UniProtKB-KW"/>
</dbReference>
<feature type="binding site" evidence="4">
    <location>
        <position position="129"/>
    </location>
    <ligand>
        <name>Mn(2+)</name>
        <dbReference type="ChEBI" id="CHEBI:29035"/>
        <label>2</label>
    </ligand>
</feature>
<evidence type="ECO:0000256" key="3">
    <source>
        <dbReference type="ARBA" id="ARBA00022801"/>
    </source>
</evidence>
<name>A0A0F9XWI2_TRIHA</name>
<dbReference type="PANTHER" id="PTHR11014">
    <property type="entry name" value="PEPTIDASE M20 FAMILY MEMBER"/>
    <property type="match status" value="1"/>
</dbReference>
<dbReference type="InterPro" id="IPR017439">
    <property type="entry name" value="Amidohydrolase"/>
</dbReference>
<dbReference type="GO" id="GO:0046872">
    <property type="term" value="F:metal ion binding"/>
    <property type="evidence" value="ECO:0007669"/>
    <property type="project" value="UniProtKB-KW"/>
</dbReference>
<gene>
    <name evidence="6" type="ORF">THAR02_03469</name>
</gene>
<feature type="domain" description="Peptidase M20 dimerisation" evidence="5">
    <location>
        <begin position="211"/>
        <end position="309"/>
    </location>
</feature>
<sequence length="434" mass="46807">MTYKKTTDADDETSQRAASLIKKYRPDMTFYRDTYRQLHSMPELSGQEEGTSRIVADYLTSLGSFEVFTKIGGHGVAGVFTNGEGPTILLRADMDGLPLLEKTGLSYASVRTQIDKSGVEKPVMHACGHDTHVASMMAVAKLLLNARSHWQGTLICLFQPAEEHLNGAKAMVDDGLYEKIPHPDIVLTQHVDNGRCGTIHLRSGPTMTASVSLQIRIFGRGGHGSAPQDCIDPIIIGSSIVVQLQTIVSRQIDPGQLAVVTCGSIHAGDAPNIIPDSLDLKINIRALTNDIIDRILASVRRIVEAACKAGGCDREPLIESISSTPATINDKATVQTLEKSFASYFGSQLEHMDVVTASEDVSILATAVGAPMVIWFFGSTDPIQWDAAKKNGKLNEIPYNHSPLFAPTIQSLDAAVDAMSLAALTLFKPTLEVV</sequence>
<dbReference type="InterPro" id="IPR036264">
    <property type="entry name" value="Bact_exopeptidase_dim_dom"/>
</dbReference>
<comment type="similarity">
    <text evidence="1">Belongs to the peptidase M20 family.</text>
</comment>
<evidence type="ECO:0000256" key="4">
    <source>
        <dbReference type="PIRSR" id="PIRSR005962-1"/>
    </source>
</evidence>
<dbReference type="AlphaFoldDB" id="A0A0F9XWI2"/>
<evidence type="ECO:0000256" key="1">
    <source>
        <dbReference type="ARBA" id="ARBA00006153"/>
    </source>
</evidence>
<evidence type="ECO:0000256" key="2">
    <source>
        <dbReference type="ARBA" id="ARBA00006247"/>
    </source>
</evidence>
<comment type="cofactor">
    <cofactor evidence="4">
        <name>Mn(2+)</name>
        <dbReference type="ChEBI" id="CHEBI:29035"/>
    </cofactor>
    <text evidence="4">The Mn(2+) ion enhances activity.</text>
</comment>
<feature type="binding site" evidence="4">
    <location>
        <position position="127"/>
    </location>
    <ligand>
        <name>Mn(2+)</name>
        <dbReference type="ChEBI" id="CHEBI:29035"/>
        <label>2</label>
    </ligand>
</feature>
<keyword evidence="3 6" id="KW-0378">Hydrolase</keyword>
<dbReference type="Pfam" id="PF07687">
    <property type="entry name" value="M20_dimer"/>
    <property type="match status" value="1"/>
</dbReference>
<accession>A0A0F9XWI2</accession>
<feature type="binding site" evidence="4">
    <location>
        <position position="401"/>
    </location>
    <ligand>
        <name>Mn(2+)</name>
        <dbReference type="ChEBI" id="CHEBI:29035"/>
        <label>2</label>
    </ligand>
</feature>
<dbReference type="Proteomes" id="UP000034112">
    <property type="component" value="Unassembled WGS sequence"/>
</dbReference>
<dbReference type="InterPro" id="IPR002933">
    <property type="entry name" value="Peptidase_M20"/>
</dbReference>
<evidence type="ECO:0000313" key="6">
    <source>
        <dbReference type="EMBL" id="KKP04393.1"/>
    </source>
</evidence>